<organism evidence="6 7">
    <name type="scientific">Adlercreutzia equolifaciens subsp. celatus</name>
    <dbReference type="NCBI Taxonomy" id="394340"/>
    <lineage>
        <taxon>Bacteria</taxon>
        <taxon>Bacillati</taxon>
        <taxon>Actinomycetota</taxon>
        <taxon>Coriobacteriia</taxon>
        <taxon>Eggerthellales</taxon>
        <taxon>Eggerthellaceae</taxon>
        <taxon>Adlercreutzia</taxon>
    </lineage>
</organism>
<dbReference type="EC" id="4.2.-.-" evidence="4"/>
<dbReference type="NCBIfam" id="TIGR00011">
    <property type="entry name" value="YbaK_EbsC"/>
    <property type="match status" value="1"/>
</dbReference>
<dbReference type="RefSeq" id="WP_114548427.1">
    <property type="nucleotide sequence ID" value="NZ_PPUT01000003.1"/>
</dbReference>
<feature type="domain" description="YbaK/aminoacyl-tRNA synthetase-associated" evidence="5">
    <location>
        <begin position="31"/>
        <end position="150"/>
    </location>
</feature>
<dbReference type="PANTHER" id="PTHR30411">
    <property type="entry name" value="CYTOPLASMIC PROTEIN"/>
    <property type="match status" value="1"/>
</dbReference>
<comment type="similarity">
    <text evidence="1 4">Belongs to the prolyl-tRNA editing family. YbaK/EbsC subfamily.</text>
</comment>
<proteinExistence type="inferred from homology"/>
<dbReference type="GO" id="GO:0016829">
    <property type="term" value="F:lyase activity"/>
    <property type="evidence" value="ECO:0007669"/>
    <property type="project" value="UniProtKB-KW"/>
</dbReference>
<evidence type="ECO:0000256" key="4">
    <source>
        <dbReference type="PIRNR" id="PIRNR006181"/>
    </source>
</evidence>
<evidence type="ECO:0000313" key="7">
    <source>
        <dbReference type="Proteomes" id="UP000253805"/>
    </source>
</evidence>
<dbReference type="GO" id="GO:0006412">
    <property type="term" value="P:translation"/>
    <property type="evidence" value="ECO:0007669"/>
    <property type="project" value="UniProtKB-KW"/>
</dbReference>
<protein>
    <recommendedName>
        <fullName evidence="4">Cys-tRNA(Pro)/Cys-tRNA(Cys) deacylase</fullName>
        <ecNumber evidence="4">4.2.-.-</ecNumber>
    </recommendedName>
</protein>
<keyword evidence="3 4" id="KW-0456">Lyase</keyword>
<dbReference type="Proteomes" id="UP000253805">
    <property type="component" value="Unassembled WGS sequence"/>
</dbReference>
<dbReference type="EMBL" id="PPUT01000003">
    <property type="protein sequence ID" value="RDC46398.1"/>
    <property type="molecule type" value="Genomic_DNA"/>
</dbReference>
<dbReference type="Gene3D" id="3.90.960.10">
    <property type="entry name" value="YbaK/aminoacyl-tRNA synthetase-associated domain"/>
    <property type="match status" value="1"/>
</dbReference>
<dbReference type="PANTHER" id="PTHR30411:SF0">
    <property type="entry name" value="CYS-TRNA(PRO)_CYS-TRNA(CYS) DEACYLASE YBAK"/>
    <property type="match status" value="1"/>
</dbReference>
<evidence type="ECO:0000313" key="6">
    <source>
        <dbReference type="EMBL" id="RDC46398.1"/>
    </source>
</evidence>
<keyword evidence="2 4" id="KW-0648">Protein biosynthesis</keyword>
<dbReference type="AlphaFoldDB" id="A0A369P6A9"/>
<comment type="caution">
    <text evidence="6">The sequence shown here is derived from an EMBL/GenBank/DDBJ whole genome shotgun (WGS) entry which is preliminary data.</text>
</comment>
<evidence type="ECO:0000259" key="5">
    <source>
        <dbReference type="Pfam" id="PF04073"/>
    </source>
</evidence>
<dbReference type="Pfam" id="PF04073">
    <property type="entry name" value="tRNA_edit"/>
    <property type="match status" value="1"/>
</dbReference>
<dbReference type="InterPro" id="IPR007214">
    <property type="entry name" value="YbaK/aa-tRNA-synth-assoc-dom"/>
</dbReference>
<sequence>MARAPKDHKTNALRELDAAGIPHEELFFDAEPTMTGEEIALSQGEDPDAVFKTLVTQGKSGGYYVFLVPVAAELDLKKAAAAAGEKAIAMIKARELLPLTGYVHGGCSPIGMKKRFPTFVDETAQLFDTIHFSGGKVGCQIRMNPDDLGRLIPFQYADLTV</sequence>
<reference evidence="6 7" key="1">
    <citation type="journal article" date="2018" name="Elife">
        <title>Discovery and characterization of a prevalent human gut bacterial enzyme sufficient for the inactivation of a family of plant toxins.</title>
        <authorList>
            <person name="Koppel N."/>
            <person name="Bisanz J.E."/>
            <person name="Pandelia M.E."/>
            <person name="Turnbaugh P.J."/>
            <person name="Balskus E.P."/>
        </authorList>
    </citation>
    <scope>NUCLEOTIDE SEQUENCE [LARGE SCALE GENOMIC DNA]</scope>
    <source>
        <strain evidence="6 7">OB21 GAM 11</strain>
    </source>
</reference>
<dbReference type="InterPro" id="IPR004369">
    <property type="entry name" value="Prolyl-tRNA_editing_YbaK/EbsC"/>
</dbReference>
<name>A0A369P6A9_9ACTN</name>
<dbReference type="PIRSF" id="PIRSF006181">
    <property type="entry name" value="EbsC_YbaK"/>
    <property type="match status" value="1"/>
</dbReference>
<dbReference type="SUPFAM" id="SSF55826">
    <property type="entry name" value="YbaK/ProRS associated domain"/>
    <property type="match status" value="1"/>
</dbReference>
<dbReference type="InterPro" id="IPR036754">
    <property type="entry name" value="YbaK/aa-tRNA-synt-asso_dom_sf"/>
</dbReference>
<evidence type="ECO:0000256" key="2">
    <source>
        <dbReference type="ARBA" id="ARBA00022917"/>
    </source>
</evidence>
<dbReference type="CDD" id="cd00002">
    <property type="entry name" value="YbaK_deacylase"/>
    <property type="match status" value="1"/>
</dbReference>
<accession>A0A369P6A9</accession>
<evidence type="ECO:0000256" key="1">
    <source>
        <dbReference type="ARBA" id="ARBA00009798"/>
    </source>
</evidence>
<gene>
    <name evidence="6" type="ORF">C1850_02135</name>
</gene>
<evidence type="ECO:0000256" key="3">
    <source>
        <dbReference type="ARBA" id="ARBA00023239"/>
    </source>
</evidence>
<dbReference type="GO" id="GO:0002161">
    <property type="term" value="F:aminoacyl-tRNA deacylase activity"/>
    <property type="evidence" value="ECO:0007669"/>
    <property type="project" value="InterPro"/>
</dbReference>